<feature type="compositionally biased region" description="Basic and acidic residues" evidence="3">
    <location>
        <begin position="38"/>
        <end position="69"/>
    </location>
</feature>
<dbReference type="CDD" id="cd14688">
    <property type="entry name" value="bZIP_YAP"/>
    <property type="match status" value="1"/>
</dbReference>
<keyword evidence="6" id="KW-1185">Reference proteome</keyword>
<comment type="subcellular location">
    <subcellularLocation>
        <location evidence="1">Nucleus</location>
    </subcellularLocation>
</comment>
<dbReference type="GO" id="GO:0001228">
    <property type="term" value="F:DNA-binding transcription activator activity, RNA polymerase II-specific"/>
    <property type="evidence" value="ECO:0007669"/>
    <property type="project" value="TreeGrafter"/>
</dbReference>
<dbReference type="AlphaFoldDB" id="A0A6A6IT68"/>
<dbReference type="SMART" id="SM00338">
    <property type="entry name" value="BRLZ"/>
    <property type="match status" value="1"/>
</dbReference>
<dbReference type="EMBL" id="ML987191">
    <property type="protein sequence ID" value="KAF2252790.1"/>
    <property type="molecule type" value="Genomic_DNA"/>
</dbReference>
<feature type="compositionally biased region" description="Low complexity" evidence="3">
    <location>
        <begin position="140"/>
        <end position="151"/>
    </location>
</feature>
<evidence type="ECO:0000313" key="6">
    <source>
        <dbReference type="Proteomes" id="UP000800094"/>
    </source>
</evidence>
<evidence type="ECO:0000313" key="5">
    <source>
        <dbReference type="EMBL" id="KAF2252790.1"/>
    </source>
</evidence>
<dbReference type="SUPFAM" id="SSF57959">
    <property type="entry name" value="Leucine zipper domain"/>
    <property type="match status" value="1"/>
</dbReference>
<evidence type="ECO:0000256" key="2">
    <source>
        <dbReference type="ARBA" id="ARBA00023242"/>
    </source>
</evidence>
<dbReference type="RefSeq" id="XP_033687794.1">
    <property type="nucleotide sequence ID" value="XM_033828019.1"/>
</dbReference>
<dbReference type="InterPro" id="IPR046347">
    <property type="entry name" value="bZIP_sf"/>
</dbReference>
<protein>
    <recommendedName>
        <fullName evidence="4">BZIP domain-containing protein</fullName>
    </recommendedName>
</protein>
<dbReference type="Gene3D" id="1.20.5.170">
    <property type="match status" value="1"/>
</dbReference>
<keyword evidence="2" id="KW-0539">Nucleus</keyword>
<feature type="compositionally biased region" description="Polar residues" evidence="3">
    <location>
        <begin position="19"/>
        <end position="28"/>
    </location>
</feature>
<dbReference type="PANTHER" id="PTHR40621:SF6">
    <property type="entry name" value="AP-1-LIKE TRANSCRIPTION FACTOR YAP1-RELATED"/>
    <property type="match status" value="1"/>
</dbReference>
<dbReference type="GeneID" id="54581349"/>
<feature type="region of interest" description="Disordered" evidence="3">
    <location>
        <begin position="1"/>
        <end position="83"/>
    </location>
</feature>
<dbReference type="GO" id="GO:0000976">
    <property type="term" value="F:transcription cis-regulatory region binding"/>
    <property type="evidence" value="ECO:0007669"/>
    <property type="project" value="InterPro"/>
</dbReference>
<accession>A0A6A6IT68</accession>
<organism evidence="5 6">
    <name type="scientific">Trematosphaeria pertusa</name>
    <dbReference type="NCBI Taxonomy" id="390896"/>
    <lineage>
        <taxon>Eukaryota</taxon>
        <taxon>Fungi</taxon>
        <taxon>Dikarya</taxon>
        <taxon>Ascomycota</taxon>
        <taxon>Pezizomycotina</taxon>
        <taxon>Dothideomycetes</taxon>
        <taxon>Pleosporomycetidae</taxon>
        <taxon>Pleosporales</taxon>
        <taxon>Massarineae</taxon>
        <taxon>Trematosphaeriaceae</taxon>
        <taxon>Trematosphaeria</taxon>
    </lineage>
</organism>
<evidence type="ECO:0000256" key="3">
    <source>
        <dbReference type="SAM" id="MobiDB-lite"/>
    </source>
</evidence>
<feature type="region of interest" description="Disordered" evidence="3">
    <location>
        <begin position="140"/>
        <end position="173"/>
    </location>
</feature>
<reference evidence="5" key="1">
    <citation type="journal article" date="2020" name="Stud. Mycol.">
        <title>101 Dothideomycetes genomes: a test case for predicting lifestyles and emergence of pathogens.</title>
        <authorList>
            <person name="Haridas S."/>
            <person name="Albert R."/>
            <person name="Binder M."/>
            <person name="Bloem J."/>
            <person name="Labutti K."/>
            <person name="Salamov A."/>
            <person name="Andreopoulos B."/>
            <person name="Baker S."/>
            <person name="Barry K."/>
            <person name="Bills G."/>
            <person name="Bluhm B."/>
            <person name="Cannon C."/>
            <person name="Castanera R."/>
            <person name="Culley D."/>
            <person name="Daum C."/>
            <person name="Ezra D."/>
            <person name="Gonzalez J."/>
            <person name="Henrissat B."/>
            <person name="Kuo A."/>
            <person name="Liang C."/>
            <person name="Lipzen A."/>
            <person name="Lutzoni F."/>
            <person name="Magnuson J."/>
            <person name="Mondo S."/>
            <person name="Nolan M."/>
            <person name="Ohm R."/>
            <person name="Pangilinan J."/>
            <person name="Park H.-J."/>
            <person name="Ramirez L."/>
            <person name="Alfaro M."/>
            <person name="Sun H."/>
            <person name="Tritt A."/>
            <person name="Yoshinaga Y."/>
            <person name="Zwiers L.-H."/>
            <person name="Turgeon B."/>
            <person name="Goodwin S."/>
            <person name="Spatafora J."/>
            <person name="Crous P."/>
            <person name="Grigoriev I."/>
        </authorList>
    </citation>
    <scope>NUCLEOTIDE SEQUENCE</scope>
    <source>
        <strain evidence="5">CBS 122368</strain>
    </source>
</reference>
<sequence>MAAISPDPSTGDARFPDGSGSNSDSKSPLANFAFFKNLTEKKTTRDGQPPKRRGPKPDSKPALTRRQELNRQAQRTHRERKEMYIKALEQEVLRLKDSFANTSRERDAFAEENRRLKELLMAHGISFDISSPSNGLPPFGSSTYGSSSAGSVSGGYGPGTNSTGYTSPPTMPHRGSVSHDIAVNQPQPVPHPNGGMDYDQIGVDFVLTYDRTPYLSPPPQQ</sequence>
<gene>
    <name evidence="5" type="ORF">BU26DRAFT_515237</name>
</gene>
<proteinExistence type="predicted"/>
<evidence type="ECO:0000259" key="4">
    <source>
        <dbReference type="PROSITE" id="PS50217"/>
    </source>
</evidence>
<dbReference type="InterPro" id="IPR050936">
    <property type="entry name" value="AP-1-like"/>
</dbReference>
<dbReference type="InterPro" id="IPR004827">
    <property type="entry name" value="bZIP"/>
</dbReference>
<dbReference type="PANTHER" id="PTHR40621">
    <property type="entry name" value="TRANSCRIPTION FACTOR KAPC-RELATED"/>
    <property type="match status" value="1"/>
</dbReference>
<dbReference type="PROSITE" id="PS50217">
    <property type="entry name" value="BZIP"/>
    <property type="match status" value="1"/>
</dbReference>
<feature type="domain" description="BZIP" evidence="4">
    <location>
        <begin position="65"/>
        <end position="123"/>
    </location>
</feature>
<dbReference type="OrthoDB" id="2590011at2759"/>
<evidence type="ECO:0000256" key="1">
    <source>
        <dbReference type="ARBA" id="ARBA00004123"/>
    </source>
</evidence>
<dbReference type="GO" id="GO:0090575">
    <property type="term" value="C:RNA polymerase II transcription regulator complex"/>
    <property type="evidence" value="ECO:0007669"/>
    <property type="project" value="TreeGrafter"/>
</dbReference>
<name>A0A6A6IT68_9PLEO</name>
<dbReference type="Proteomes" id="UP000800094">
    <property type="component" value="Unassembled WGS sequence"/>
</dbReference>